<dbReference type="PANTHER" id="PTHR37273">
    <property type="entry name" value="CHROMOSOME 8, WHOLE GENOME SHOTGUN SEQUENCE"/>
    <property type="match status" value="1"/>
</dbReference>
<accession>A0A077X1J3</accession>
<sequence length="209" mass="23663">MLLVTLLLAFATITFCSPLHHPGQTVNEAAELARQVVKDAGLGTILTLVDESIQPNMGGHPFGIMEYYSGDWSDKGNLLLFMSDLQMSARNMQHEPSKVGFTIRALKEYDNPKMGNETTPVQSPRLTLLGDIAPIPPDQYDDAMDCFSVKHPEAKEWRSFHDFHFYELQVKEIYYVGGFGGLNYIGWIPRELYQGSGDIKQDTHFRLQY</sequence>
<evidence type="ECO:0000313" key="3">
    <source>
        <dbReference type="EMBL" id="CDS13063.1"/>
    </source>
</evidence>
<dbReference type="InterPro" id="IPR012349">
    <property type="entry name" value="Split_barrel_FMN-bd"/>
</dbReference>
<reference evidence="3" key="1">
    <citation type="journal article" date="2014" name="Genome Announc.">
        <title>De novo whole-genome sequence and genome annotation of Lichtheimia ramosa.</title>
        <authorList>
            <person name="Linde J."/>
            <person name="Schwartze V."/>
            <person name="Binder U."/>
            <person name="Lass-Florl C."/>
            <person name="Voigt K."/>
            <person name="Horn F."/>
        </authorList>
    </citation>
    <scope>NUCLEOTIDE SEQUENCE</scope>
    <source>
        <strain evidence="3">JMRC FSU:6197</strain>
    </source>
</reference>
<evidence type="ECO:0000259" key="2">
    <source>
        <dbReference type="Pfam" id="PF13883"/>
    </source>
</evidence>
<dbReference type="InterPro" id="IPR055343">
    <property type="entry name" value="CREG_beta-barrel"/>
</dbReference>
<proteinExistence type="predicted"/>
<feature type="domain" description="CREG-like beta-barrel" evidence="2">
    <location>
        <begin position="25"/>
        <end position="193"/>
    </location>
</feature>
<dbReference type="Gene3D" id="2.30.110.10">
    <property type="entry name" value="Electron Transport, Fmn-binding Protein, Chain A"/>
    <property type="match status" value="1"/>
</dbReference>
<feature type="chain" id="PRO_5001726617" description="CREG-like beta-barrel domain-containing protein" evidence="1">
    <location>
        <begin position="17"/>
        <end position="209"/>
    </location>
</feature>
<dbReference type="SUPFAM" id="SSF50475">
    <property type="entry name" value="FMN-binding split barrel"/>
    <property type="match status" value="1"/>
</dbReference>
<keyword evidence="1" id="KW-0732">Signal</keyword>
<dbReference type="AlphaFoldDB" id="A0A077X1J3"/>
<dbReference type="Pfam" id="PF13883">
    <property type="entry name" value="CREG_beta-barrel"/>
    <property type="match status" value="1"/>
</dbReference>
<feature type="signal peptide" evidence="1">
    <location>
        <begin position="1"/>
        <end position="16"/>
    </location>
</feature>
<dbReference type="EMBL" id="LK023368">
    <property type="protein sequence ID" value="CDS13063.1"/>
    <property type="molecule type" value="Genomic_DNA"/>
</dbReference>
<dbReference type="OrthoDB" id="2138282at2759"/>
<name>A0A077X1J3_9FUNG</name>
<gene>
    <name evidence="3" type="ORF">LRAMOSA05247</name>
</gene>
<dbReference type="PANTHER" id="PTHR37273:SF1">
    <property type="entry name" value="ADL397C-AP"/>
    <property type="match status" value="1"/>
</dbReference>
<organism evidence="3">
    <name type="scientific">Lichtheimia ramosa</name>
    <dbReference type="NCBI Taxonomy" id="688394"/>
    <lineage>
        <taxon>Eukaryota</taxon>
        <taxon>Fungi</taxon>
        <taxon>Fungi incertae sedis</taxon>
        <taxon>Mucoromycota</taxon>
        <taxon>Mucoromycotina</taxon>
        <taxon>Mucoromycetes</taxon>
        <taxon>Mucorales</taxon>
        <taxon>Lichtheimiaceae</taxon>
        <taxon>Lichtheimia</taxon>
    </lineage>
</organism>
<evidence type="ECO:0000256" key="1">
    <source>
        <dbReference type="SAM" id="SignalP"/>
    </source>
</evidence>
<protein>
    <recommendedName>
        <fullName evidence="2">CREG-like beta-barrel domain-containing protein</fullName>
    </recommendedName>
</protein>